<dbReference type="Proteomes" id="UP001642483">
    <property type="component" value="Unassembled WGS sequence"/>
</dbReference>
<dbReference type="PANTHER" id="PTHR13196:SF14">
    <property type="entry name" value="UDENN DOMAIN-CONTAINING PROTEIN"/>
    <property type="match status" value="1"/>
</dbReference>
<organism evidence="6 7">
    <name type="scientific">Clavelina lepadiformis</name>
    <name type="common">Light-bulb sea squirt</name>
    <name type="synonym">Ascidia lepadiformis</name>
    <dbReference type="NCBI Taxonomy" id="159417"/>
    <lineage>
        <taxon>Eukaryota</taxon>
        <taxon>Metazoa</taxon>
        <taxon>Chordata</taxon>
        <taxon>Tunicata</taxon>
        <taxon>Ascidiacea</taxon>
        <taxon>Aplousobranchia</taxon>
        <taxon>Clavelinidae</taxon>
        <taxon>Clavelina</taxon>
    </lineage>
</organism>
<comment type="caution">
    <text evidence="6">The sequence shown here is derived from an EMBL/GenBank/DDBJ whole genome shotgun (WGS) entry which is preliminary data.</text>
</comment>
<evidence type="ECO:0000256" key="2">
    <source>
        <dbReference type="ARBA" id="ARBA00022658"/>
    </source>
</evidence>
<feature type="compositionally biased region" description="Basic and acidic residues" evidence="4">
    <location>
        <begin position="636"/>
        <end position="645"/>
    </location>
</feature>
<protein>
    <recommendedName>
        <fullName evidence="5">UDENN domain-containing protein</fullName>
    </recommendedName>
</protein>
<dbReference type="InterPro" id="IPR037516">
    <property type="entry name" value="Tripartite_DENN"/>
</dbReference>
<dbReference type="Gene3D" id="3.30.450.200">
    <property type="match status" value="1"/>
</dbReference>
<evidence type="ECO:0000256" key="1">
    <source>
        <dbReference type="ARBA" id="ARBA00004132"/>
    </source>
</evidence>
<accession>A0ABP0GI42</accession>
<dbReference type="InterPro" id="IPR001194">
    <property type="entry name" value="cDENN_dom"/>
</dbReference>
<feature type="domain" description="UDENN" evidence="5">
    <location>
        <begin position="25"/>
        <end position="390"/>
    </location>
</feature>
<dbReference type="SMART" id="SM00801">
    <property type="entry name" value="dDENN"/>
    <property type="match status" value="1"/>
</dbReference>
<keyword evidence="2" id="KW-0344">Guanine-nucleotide releasing factor</keyword>
<dbReference type="PANTHER" id="PTHR13196">
    <property type="entry name" value="DENN DOMAIN-CONTAINING"/>
    <property type="match status" value="1"/>
</dbReference>
<dbReference type="Gene3D" id="3.40.50.11500">
    <property type="match status" value="1"/>
</dbReference>
<dbReference type="SMART" id="SM00800">
    <property type="entry name" value="uDENN"/>
    <property type="match status" value="1"/>
</dbReference>
<proteinExistence type="predicted"/>
<dbReference type="InterPro" id="IPR043153">
    <property type="entry name" value="DENN_C"/>
</dbReference>
<feature type="compositionally biased region" description="Polar residues" evidence="4">
    <location>
        <begin position="660"/>
        <end position="679"/>
    </location>
</feature>
<dbReference type="Pfam" id="PF02141">
    <property type="entry name" value="DENN"/>
    <property type="match status" value="1"/>
</dbReference>
<reference evidence="6 7" key="1">
    <citation type="submission" date="2024-02" db="EMBL/GenBank/DDBJ databases">
        <authorList>
            <person name="Daric V."/>
            <person name="Darras S."/>
        </authorList>
    </citation>
    <scope>NUCLEOTIDE SEQUENCE [LARGE SCALE GENOMIC DNA]</scope>
</reference>
<feature type="region of interest" description="Disordered" evidence="4">
    <location>
        <begin position="448"/>
        <end position="551"/>
    </location>
</feature>
<feature type="region of interest" description="Disordered" evidence="4">
    <location>
        <begin position="761"/>
        <end position="781"/>
    </location>
</feature>
<evidence type="ECO:0000313" key="6">
    <source>
        <dbReference type="EMBL" id="CAK8691182.1"/>
    </source>
</evidence>
<gene>
    <name evidence="6" type="ORF">CVLEPA_LOCUS23767</name>
</gene>
<dbReference type="PROSITE" id="PS50211">
    <property type="entry name" value="DENN"/>
    <property type="match status" value="1"/>
</dbReference>
<feature type="region of interest" description="Disordered" evidence="4">
    <location>
        <begin position="592"/>
        <end position="679"/>
    </location>
</feature>
<keyword evidence="7" id="KW-1185">Reference proteome</keyword>
<dbReference type="InterPro" id="IPR005113">
    <property type="entry name" value="uDENN_dom"/>
</dbReference>
<evidence type="ECO:0000256" key="4">
    <source>
        <dbReference type="SAM" id="MobiDB-lite"/>
    </source>
</evidence>
<evidence type="ECO:0000256" key="3">
    <source>
        <dbReference type="ARBA" id="ARBA00023329"/>
    </source>
</evidence>
<dbReference type="Pfam" id="PF03456">
    <property type="entry name" value="uDENN"/>
    <property type="match status" value="1"/>
</dbReference>
<dbReference type="SMART" id="SM00799">
    <property type="entry name" value="DENN"/>
    <property type="match status" value="1"/>
</dbReference>
<keyword evidence="3" id="KW-0968">Cytoplasmic vesicle</keyword>
<feature type="compositionally biased region" description="Basic residues" evidence="4">
    <location>
        <begin position="646"/>
        <end position="659"/>
    </location>
</feature>
<dbReference type="EMBL" id="CAWYQH010000119">
    <property type="protein sequence ID" value="CAK8691182.1"/>
    <property type="molecule type" value="Genomic_DNA"/>
</dbReference>
<dbReference type="InterPro" id="IPR040032">
    <property type="entry name" value="DENND1A/B/C"/>
</dbReference>
<sequence>MAKEKQTCENSSGSRLRENVSRIFDCFLVATRPVDRESDLVPDYKYPADFNDEEILQQSLLFCFPFLRSPDTVTTFKERANHFTFILTDIEGKHRFGFCKLVDDGTKCYCVLSFVPWFDIFGKILNYAHELSSQTGGLEAMLENLYLQSVPDSNQTVKVNSTLSFQVPDANSLPSIPENRNVSEYYAAVNIGFMMDIFANIMLERRILFTSKSLSILTSCIHSAEALLRPLHWQHIYIPVMPPHLLDYCLAPMPYLIGVHSSLIEKVRGMISMDDDVIVADIDKEEIESIHNDMERIPNDAMSFLKSLLKKQTIAIGTNLSMAFLRTQARLIGGYRNGLKFKPGEPILFDEGLFIEHFRSNTEKEFAHDLVQMQTFKQFVDGRLDMLNAGVGFRDSFENEVNMLDAISHEKDPYKEWLSAAKKGGNIFITQFKRKAKDNMKFARQNFRDAMKQQQQQQQQHSSPSLRKKSLDETTHRMRPARPPSISPSTADEQKVQRSKPPRPPPPQFSNRPRNLQNKSFKNTHKRTTRHYNSLDLSDDDNVDNNETRPKSISVLSSVQEEERERTLSDLYNRVDVNLMDDFQVAMDNITRNNSLTSPSSPNPIEPDLLLELGNGATSPNKSPHLSSLEENSESWPHRSSEIRRSAHVHTRPSLRLKGKSNTGYSSDDLTPSPDNALDNSFPSTPLVDLSITSTLEKKADLVESARASASSTCDDLLGLDFDCEANSSMTAISSGSSKKWVAFDDDEVKPPPTAIDRDSVILEPQNINPSSSENDVRPNKLSPEKFNPFKTARPAVPKSTNVLSEVELQKTAGSVSNRTSYFNDLQTLSFPVAHPQNPPNASPQTRSTSFPAAGRITNPVVNKNLNLLYSQSQDFKNSDIPRSYSNPGKPAPLRRAGTVWQRPAASKFVANGELVRTNSLNQNPSNDKELFSDLLGSWKTKEGL</sequence>
<name>A0ABP0GI42_CLALP</name>
<comment type="subcellular location">
    <subcellularLocation>
        <location evidence="1">Cytoplasmic vesicle</location>
        <location evidence="1">Clathrin-coated vesicle</location>
    </subcellularLocation>
</comment>
<dbReference type="InterPro" id="IPR005112">
    <property type="entry name" value="dDENN_dom"/>
</dbReference>
<feature type="compositionally biased region" description="Polar residues" evidence="4">
    <location>
        <begin position="616"/>
        <end position="630"/>
    </location>
</feature>
<dbReference type="Gene3D" id="6.10.140.1000">
    <property type="match status" value="1"/>
</dbReference>
<evidence type="ECO:0000313" key="7">
    <source>
        <dbReference type="Proteomes" id="UP001642483"/>
    </source>
</evidence>
<evidence type="ECO:0000259" key="5">
    <source>
        <dbReference type="PROSITE" id="PS50211"/>
    </source>
</evidence>